<organism evidence="2 3">
    <name type="scientific">Batrachochytrium salamandrivorans</name>
    <dbReference type="NCBI Taxonomy" id="1357716"/>
    <lineage>
        <taxon>Eukaryota</taxon>
        <taxon>Fungi</taxon>
        <taxon>Fungi incertae sedis</taxon>
        <taxon>Chytridiomycota</taxon>
        <taxon>Chytridiomycota incertae sedis</taxon>
        <taxon>Chytridiomycetes</taxon>
        <taxon>Rhizophydiales</taxon>
        <taxon>Rhizophydiales incertae sedis</taxon>
        <taxon>Batrachochytrium</taxon>
    </lineage>
</organism>
<protein>
    <submittedName>
        <fullName evidence="2">Uncharacterized protein</fullName>
    </submittedName>
</protein>
<comment type="caution">
    <text evidence="2">The sequence shown here is derived from an EMBL/GenBank/DDBJ whole genome shotgun (WGS) entry which is preliminary data.</text>
</comment>
<evidence type="ECO:0000256" key="1">
    <source>
        <dbReference type="SAM" id="MobiDB-lite"/>
    </source>
</evidence>
<gene>
    <name evidence="2" type="ORF">BASA50_003051</name>
</gene>
<name>A0ABQ8FJP9_9FUNG</name>
<feature type="region of interest" description="Disordered" evidence="1">
    <location>
        <begin position="1"/>
        <end position="30"/>
    </location>
</feature>
<sequence length="562" mass="63232">MVSMKPFAWHSSKSASLPSPMERPPSHDVPRTAEHEFKVPRLPACPVVRKPLTEPISDCTTPAPTADDESIIAAFLATRHSRDLPTLEALVTMEPWVAVRIVSCIMALPGILDAHPTEISAAMTDDWPHSTNAPVSNFSHELVLEKTETIQKLAQFLLERSVSYLKLKGEPSGEVPAFQILEHLAMFIFHVSSSRMLPKKIAVECFNVLNAFESHTSRNFENASFHEIVDNTMHGYLQHSIDADTDLYVQQSELASGHTDPLNMDPLEADYDLREIIQLSNSLLEAVPWTVFNSQSINNLYEIRKDIKKTINENDMQEIRLTVEYMMSNRMHSSDISESGKWFRQSGARKDRDSLIRDGLEATHQDGKILLTGDLLANYIKVKISTISLGLIPECCKELLIELINQDESTQDHVLQGDLWLKQSNVDAIRYLFLFNPQRYEIVKLICELCSYIMVNSKRIKVDPIALASVVKVDTPELVGIGRSFDIPSVRMTTSLDNPHATPLMDPSGEAMDIKKAQTRWHRAWGNLLCNPNLLPSIEDLKQTAFQADLVADLAIKCLRQS</sequence>
<evidence type="ECO:0000313" key="2">
    <source>
        <dbReference type="EMBL" id="KAH6599354.1"/>
    </source>
</evidence>
<accession>A0ABQ8FJP9</accession>
<proteinExistence type="predicted"/>
<reference evidence="2 3" key="1">
    <citation type="submission" date="2021-02" db="EMBL/GenBank/DDBJ databases">
        <title>Variation within the Batrachochytrium salamandrivorans European outbreak.</title>
        <authorList>
            <person name="Kelly M."/>
            <person name="Pasmans F."/>
            <person name="Shea T.P."/>
            <person name="Munoz J.F."/>
            <person name="Carranza S."/>
            <person name="Cuomo C.A."/>
            <person name="Martel A."/>
        </authorList>
    </citation>
    <scope>NUCLEOTIDE SEQUENCE [LARGE SCALE GENOMIC DNA]</scope>
    <source>
        <strain evidence="2 3">AMFP18/2</strain>
    </source>
</reference>
<keyword evidence="3" id="KW-1185">Reference proteome</keyword>
<dbReference type="Proteomes" id="UP001648503">
    <property type="component" value="Unassembled WGS sequence"/>
</dbReference>
<evidence type="ECO:0000313" key="3">
    <source>
        <dbReference type="Proteomes" id="UP001648503"/>
    </source>
</evidence>
<dbReference type="EMBL" id="JAFCIX010000066">
    <property type="protein sequence ID" value="KAH6599354.1"/>
    <property type="molecule type" value="Genomic_DNA"/>
</dbReference>